<dbReference type="KEGG" id="dae:Dtox_2436"/>
<evidence type="ECO:0000313" key="2">
    <source>
        <dbReference type="Proteomes" id="UP000002217"/>
    </source>
</evidence>
<keyword evidence="2" id="KW-1185">Reference proteome</keyword>
<protein>
    <submittedName>
        <fullName evidence="1">Uncharacterized protein</fullName>
    </submittedName>
</protein>
<dbReference type="HOGENOM" id="CLU_3250423_0_0_9"/>
<accession>C8W0J1</accession>
<gene>
    <name evidence="1" type="ordered locus">Dtox_2436</name>
</gene>
<dbReference type="STRING" id="485916.Dtox_2436"/>
<dbReference type="AlphaFoldDB" id="C8W0J1"/>
<evidence type="ECO:0000313" key="1">
    <source>
        <dbReference type="EMBL" id="ACV63246.1"/>
    </source>
</evidence>
<name>C8W0J1_DESAS</name>
<dbReference type="RefSeq" id="WP_015757947.1">
    <property type="nucleotide sequence ID" value="NC_013216.1"/>
</dbReference>
<organism evidence="1 2">
    <name type="scientific">Desulfofarcimen acetoxidans (strain ATCC 49208 / DSM 771 / KCTC 5769 / VKM B-1644 / 5575)</name>
    <name type="common">Desulfotomaculum acetoxidans</name>
    <dbReference type="NCBI Taxonomy" id="485916"/>
    <lineage>
        <taxon>Bacteria</taxon>
        <taxon>Bacillati</taxon>
        <taxon>Bacillota</taxon>
        <taxon>Clostridia</taxon>
        <taxon>Eubacteriales</taxon>
        <taxon>Peptococcaceae</taxon>
        <taxon>Desulfofarcimen</taxon>
    </lineage>
</organism>
<proteinExistence type="predicted"/>
<dbReference type="EMBL" id="CP001720">
    <property type="protein sequence ID" value="ACV63246.1"/>
    <property type="molecule type" value="Genomic_DNA"/>
</dbReference>
<reference evidence="1 2" key="1">
    <citation type="journal article" date="2009" name="Stand. Genomic Sci.">
        <title>Complete genome sequence of Desulfotomaculum acetoxidans type strain (5575).</title>
        <authorList>
            <person name="Spring S."/>
            <person name="Lapidus A."/>
            <person name="Schroder M."/>
            <person name="Gleim D."/>
            <person name="Sims D."/>
            <person name="Meincke L."/>
            <person name="Glavina Del Rio T."/>
            <person name="Tice H."/>
            <person name="Copeland A."/>
            <person name="Cheng J.F."/>
            <person name="Lucas S."/>
            <person name="Chen F."/>
            <person name="Nolan M."/>
            <person name="Bruce D."/>
            <person name="Goodwin L."/>
            <person name="Pitluck S."/>
            <person name="Ivanova N."/>
            <person name="Mavromatis K."/>
            <person name="Mikhailova N."/>
            <person name="Pati A."/>
            <person name="Chen A."/>
            <person name="Palaniappan K."/>
            <person name="Land M."/>
            <person name="Hauser L."/>
            <person name="Chang Y.J."/>
            <person name="Jeffries C.D."/>
            <person name="Chain P."/>
            <person name="Saunders E."/>
            <person name="Brettin T."/>
            <person name="Detter J.C."/>
            <person name="Goker M."/>
            <person name="Bristow J."/>
            <person name="Eisen J.A."/>
            <person name="Markowitz V."/>
            <person name="Hugenholtz P."/>
            <person name="Kyrpides N.C."/>
            <person name="Klenk H.P."/>
            <person name="Han C."/>
        </authorList>
    </citation>
    <scope>NUCLEOTIDE SEQUENCE [LARGE SCALE GENOMIC DNA]</scope>
    <source>
        <strain evidence="2">ATCC 49208 / DSM 771 / VKM B-1644</strain>
    </source>
</reference>
<sequence>MFAIEFIARSDQPDAGKHAYNYAKRKGIPTDLIELWSKCVGK</sequence>
<dbReference type="Proteomes" id="UP000002217">
    <property type="component" value="Chromosome"/>
</dbReference>